<keyword evidence="1" id="KW-1133">Transmembrane helix</keyword>
<reference evidence="2 3" key="1">
    <citation type="submission" date="2020-11" db="EMBL/GenBank/DDBJ databases">
        <authorList>
            <person name="Kim M.K."/>
        </authorList>
    </citation>
    <scope>NUCLEOTIDE SEQUENCE [LARGE SCALE GENOMIC DNA]</scope>
    <source>
        <strain evidence="2 3">BT662</strain>
    </source>
</reference>
<proteinExistence type="predicted"/>
<dbReference type="EMBL" id="JADQDM010000001">
    <property type="protein sequence ID" value="MBF9220087.1"/>
    <property type="molecule type" value="Genomic_DNA"/>
</dbReference>
<protein>
    <submittedName>
        <fullName evidence="2">Uncharacterized protein</fullName>
    </submittedName>
</protein>
<keyword evidence="3" id="KW-1185">Reference proteome</keyword>
<feature type="transmembrane region" description="Helical" evidence="1">
    <location>
        <begin position="92"/>
        <end position="111"/>
    </location>
</feature>
<dbReference type="Proteomes" id="UP000618931">
    <property type="component" value="Unassembled WGS sequence"/>
</dbReference>
<accession>A0ABS0HZK7</accession>
<evidence type="ECO:0000256" key="1">
    <source>
        <dbReference type="SAM" id="Phobius"/>
    </source>
</evidence>
<keyword evidence="1" id="KW-0812">Transmembrane</keyword>
<comment type="caution">
    <text evidence="2">The sequence shown here is derived from an EMBL/GenBank/DDBJ whole genome shotgun (WGS) entry which is preliminary data.</text>
</comment>
<evidence type="ECO:0000313" key="2">
    <source>
        <dbReference type="EMBL" id="MBF9220087.1"/>
    </source>
</evidence>
<gene>
    <name evidence="2" type="ORF">I2H31_03120</name>
</gene>
<sequence>MRVALRIRLVLGLVVLLMALVPVAFGVYLNETSPAPTTARLAGRCSRYCEAHNCPHATPANSPAYFRLRPVYNATVQGLMGGGRQWYATVNIAFYLVLIPLLLLWLTYGALRNAVLIRQLKSLRRE</sequence>
<keyword evidence="1" id="KW-0472">Membrane</keyword>
<name>A0ABS0HZK7_9BACT</name>
<evidence type="ECO:0000313" key="3">
    <source>
        <dbReference type="Proteomes" id="UP000618931"/>
    </source>
</evidence>
<dbReference type="RefSeq" id="WP_196291531.1">
    <property type="nucleotide sequence ID" value="NZ_JADQDM010000001.1"/>
</dbReference>
<organism evidence="2 3">
    <name type="scientific">Hymenobacter ruricola</name>
    <dbReference type="NCBI Taxonomy" id="2791023"/>
    <lineage>
        <taxon>Bacteria</taxon>
        <taxon>Pseudomonadati</taxon>
        <taxon>Bacteroidota</taxon>
        <taxon>Cytophagia</taxon>
        <taxon>Cytophagales</taxon>
        <taxon>Hymenobacteraceae</taxon>
        <taxon>Hymenobacter</taxon>
    </lineage>
</organism>